<evidence type="ECO:0000256" key="5">
    <source>
        <dbReference type="ARBA" id="ARBA00022692"/>
    </source>
</evidence>
<feature type="transmembrane region" description="Helical" evidence="10">
    <location>
        <begin position="274"/>
        <end position="294"/>
    </location>
</feature>
<feature type="transmembrane region" description="Helical" evidence="10">
    <location>
        <begin position="6"/>
        <end position="29"/>
    </location>
</feature>
<evidence type="ECO:0000256" key="9">
    <source>
        <dbReference type="ARBA" id="ARBA00037230"/>
    </source>
</evidence>
<dbReference type="InterPro" id="IPR002541">
    <property type="entry name" value="Cyt_c_assembly"/>
</dbReference>
<dbReference type="InterPro" id="IPR032523">
    <property type="entry name" value="CcmF_C"/>
</dbReference>
<evidence type="ECO:0000259" key="11">
    <source>
        <dbReference type="Pfam" id="PF01578"/>
    </source>
</evidence>
<protein>
    <submittedName>
        <fullName evidence="13">Cytochrome c-type biogenesis protein CcmF</fullName>
    </submittedName>
</protein>
<feature type="transmembrane region" description="Helical" evidence="10">
    <location>
        <begin position="490"/>
        <end position="512"/>
    </location>
</feature>
<feature type="transmembrane region" description="Helical" evidence="10">
    <location>
        <begin position="250"/>
        <end position="267"/>
    </location>
</feature>
<dbReference type="Proteomes" id="UP000029443">
    <property type="component" value="Unassembled WGS sequence"/>
</dbReference>
<sequence length="656" mass="72334">MAAEIGHLSLWLALAAALCLSVFPLIGVHRNILALQWYARPLAWVQWLALTLSMVCLGYSFYINDFSVAYVANHSNSALPLAYRLSAIWGGHEGSLLLWGWMLGGWAAMVGVLSRSVPLHMVARVLSVMGMISVGFLLFMLLTSNPFDRVLPWFPLDGADLNPLLQDPGLIIHPPMLYMGYVGFSVAFAFAVAGLLAGNMDPAWARWARPWTTVAWSFLTVGIALGSWWAYYELGWGGWWFWDPVENASLLPWLAGTALIHSLAVTEKRNMFRAWTVLLAIIAFSLSLLGTFLVRSGVLTSVHAFANDPERGTFILAFLSVVAGGALTLFAFRSSALTNNKGFKPVSREAFLLGNNLILLTATFVVLVGTVAPLFFEAMDLKISIRSPYFNGFFVPLTLVLILLMVPGVFSNWKRQDGNGLLKRMALLAPAAIIAGWFAARLPEPSPWQGVLAIMLALFLVFAHVDDVVRRARAYGQGFFTGLGKLGRGYWGMVMAHCGLAVMVAGITLVSFHEVERDIRMAPGDQASIGEYAFVFDSLDSYVGPNFDSTRGHFHVTYQGEPEAIMHPEKRTYHASGQIMTEAAIDAGFWRDLYVAMGEPLEDGNAWAVRIYFKPGIRWIWLGALMMALGGALALSDKRYRRQRFATSEEGVSHES</sequence>
<name>A0ABR4WF01_9GAMM</name>
<accession>A0ABR4WF01</accession>
<keyword evidence="7 10" id="KW-1133">Transmembrane helix</keyword>
<evidence type="ECO:0000259" key="12">
    <source>
        <dbReference type="Pfam" id="PF16327"/>
    </source>
</evidence>
<comment type="function">
    <text evidence="9">Required for the biogenesis of c-type cytochromes. Possible subunit of a heme lyase.</text>
</comment>
<feature type="transmembrane region" description="Helical" evidence="10">
    <location>
        <begin position="314"/>
        <end position="332"/>
    </location>
</feature>
<evidence type="ECO:0000256" key="2">
    <source>
        <dbReference type="ARBA" id="ARBA00009186"/>
    </source>
</evidence>
<feature type="transmembrane region" description="Helical" evidence="10">
    <location>
        <begin position="41"/>
        <end position="62"/>
    </location>
</feature>
<keyword evidence="8 10" id="KW-0472">Membrane</keyword>
<feature type="domain" description="Cytochrome c-type biogenesis protein CcmF C-terminal" evidence="12">
    <location>
        <begin position="316"/>
        <end position="638"/>
    </location>
</feature>
<feature type="transmembrane region" description="Helical" evidence="10">
    <location>
        <begin position="616"/>
        <end position="635"/>
    </location>
</feature>
<comment type="similarity">
    <text evidence="2">Belongs to the CcmF/CycK/Ccl1/NrfE/CcsA family.</text>
</comment>
<evidence type="ECO:0000256" key="6">
    <source>
        <dbReference type="ARBA" id="ARBA00022748"/>
    </source>
</evidence>
<feature type="transmembrane region" description="Helical" evidence="10">
    <location>
        <begin position="121"/>
        <end position="142"/>
    </location>
</feature>
<organism evidence="13 14">
    <name type="scientific">Alcanivorax jadensis T9</name>
    <dbReference type="NCBI Taxonomy" id="1177181"/>
    <lineage>
        <taxon>Bacteria</taxon>
        <taxon>Pseudomonadati</taxon>
        <taxon>Pseudomonadota</taxon>
        <taxon>Gammaproteobacteria</taxon>
        <taxon>Oceanospirillales</taxon>
        <taxon>Alcanivoracaceae</taxon>
        <taxon>Alcanivorax</taxon>
    </lineage>
</organism>
<feature type="domain" description="Cytochrome c assembly protein" evidence="11">
    <location>
        <begin position="89"/>
        <end position="296"/>
    </location>
</feature>
<evidence type="ECO:0000256" key="3">
    <source>
        <dbReference type="ARBA" id="ARBA00022475"/>
    </source>
</evidence>
<evidence type="ECO:0000256" key="7">
    <source>
        <dbReference type="ARBA" id="ARBA00022989"/>
    </source>
</evidence>
<evidence type="ECO:0000256" key="4">
    <source>
        <dbReference type="ARBA" id="ARBA00022519"/>
    </source>
</evidence>
<evidence type="ECO:0000256" key="8">
    <source>
        <dbReference type="ARBA" id="ARBA00023136"/>
    </source>
</evidence>
<evidence type="ECO:0000256" key="1">
    <source>
        <dbReference type="ARBA" id="ARBA00004429"/>
    </source>
</evidence>
<dbReference type="PRINTS" id="PR01411">
    <property type="entry name" value="CCMFBIOGNSIS"/>
</dbReference>
<feature type="transmembrane region" description="Helical" evidence="10">
    <location>
        <begin position="388"/>
        <end position="413"/>
    </location>
</feature>
<feature type="transmembrane region" description="Helical" evidence="10">
    <location>
        <begin position="210"/>
        <end position="230"/>
    </location>
</feature>
<keyword evidence="6" id="KW-0201">Cytochrome c-type biogenesis</keyword>
<dbReference type="EMBL" id="ARXU01000004">
    <property type="protein sequence ID" value="KGD61609.1"/>
    <property type="molecule type" value="Genomic_DNA"/>
</dbReference>
<feature type="transmembrane region" description="Helical" evidence="10">
    <location>
        <begin position="448"/>
        <end position="469"/>
    </location>
</feature>
<dbReference type="PRINTS" id="PR01410">
    <property type="entry name" value="CCBIOGENESIS"/>
</dbReference>
<comment type="caution">
    <text evidence="13">The sequence shown here is derived from an EMBL/GenBank/DDBJ whole genome shotgun (WGS) entry which is preliminary data.</text>
</comment>
<dbReference type="NCBIfam" id="TIGR00353">
    <property type="entry name" value="nrfE"/>
    <property type="match status" value="1"/>
</dbReference>
<gene>
    <name evidence="13" type="ORF">T9A_01558</name>
</gene>
<keyword evidence="5 10" id="KW-0812">Transmembrane</keyword>
<dbReference type="RefSeq" id="WP_035246709.1">
    <property type="nucleotide sequence ID" value="NZ_ARXU01000004.1"/>
</dbReference>
<feature type="transmembrane region" description="Helical" evidence="10">
    <location>
        <begin position="353"/>
        <end position="376"/>
    </location>
</feature>
<evidence type="ECO:0000313" key="13">
    <source>
        <dbReference type="EMBL" id="KGD61609.1"/>
    </source>
</evidence>
<reference evidence="13 14" key="1">
    <citation type="submission" date="2012-09" db="EMBL/GenBank/DDBJ databases">
        <title>Genome Sequence of alkane-degrading Bacterium Alcanivorax jadensis T9.</title>
        <authorList>
            <person name="Lai Q."/>
            <person name="Shao Z."/>
        </authorList>
    </citation>
    <scope>NUCLEOTIDE SEQUENCE [LARGE SCALE GENOMIC DNA]</scope>
    <source>
        <strain evidence="13 14">T9</strain>
    </source>
</reference>
<dbReference type="PANTHER" id="PTHR43653">
    <property type="entry name" value="CYTOCHROME C ASSEMBLY PROTEIN-RELATED"/>
    <property type="match status" value="1"/>
</dbReference>
<keyword evidence="3" id="KW-1003">Cell membrane</keyword>
<keyword evidence="4" id="KW-0997">Cell inner membrane</keyword>
<evidence type="ECO:0000256" key="10">
    <source>
        <dbReference type="SAM" id="Phobius"/>
    </source>
</evidence>
<keyword evidence="14" id="KW-1185">Reference proteome</keyword>
<dbReference type="InterPro" id="IPR003568">
    <property type="entry name" value="Cyt_c_biogenesis_CcmF"/>
</dbReference>
<feature type="transmembrane region" description="Helical" evidence="10">
    <location>
        <begin position="178"/>
        <end position="198"/>
    </location>
</feature>
<feature type="transmembrane region" description="Helical" evidence="10">
    <location>
        <begin position="425"/>
        <end position="442"/>
    </location>
</feature>
<evidence type="ECO:0000313" key="14">
    <source>
        <dbReference type="Proteomes" id="UP000029443"/>
    </source>
</evidence>
<dbReference type="InterPro" id="IPR003567">
    <property type="entry name" value="Cyt_c_biogenesis"/>
</dbReference>
<dbReference type="Pfam" id="PF16327">
    <property type="entry name" value="CcmF_C"/>
    <property type="match status" value="1"/>
</dbReference>
<proteinExistence type="inferred from homology"/>
<comment type="subcellular location">
    <subcellularLocation>
        <location evidence="1">Cell inner membrane</location>
        <topology evidence="1">Multi-pass membrane protein</topology>
    </subcellularLocation>
</comment>
<dbReference type="PANTHER" id="PTHR43653:SF1">
    <property type="entry name" value="CYTOCHROME C-TYPE BIOGENESIS PROTEIN CCMF"/>
    <property type="match status" value="1"/>
</dbReference>
<dbReference type="Pfam" id="PF01578">
    <property type="entry name" value="Cytochrom_C_asm"/>
    <property type="match status" value="1"/>
</dbReference>
<dbReference type="NCBIfam" id="NF007691">
    <property type="entry name" value="PRK10369.1"/>
    <property type="match status" value="1"/>
</dbReference>
<feature type="transmembrane region" description="Helical" evidence="10">
    <location>
        <begin position="96"/>
        <end position="114"/>
    </location>
</feature>